<dbReference type="SMART" id="SM00100">
    <property type="entry name" value="cNMP"/>
    <property type="match status" value="3"/>
</dbReference>
<protein>
    <recommendedName>
        <fullName evidence="3">lysophospholipase</fullName>
        <ecNumber evidence="3">3.1.1.5</ecNumber>
    </recommendedName>
</protein>
<keyword evidence="5 18" id="KW-0812">Transmembrane</keyword>
<evidence type="ECO:0000256" key="10">
    <source>
        <dbReference type="ARBA" id="ARBA00022989"/>
    </source>
</evidence>
<feature type="compositionally biased region" description="Polar residues" evidence="17">
    <location>
        <begin position="327"/>
        <end position="339"/>
    </location>
</feature>
<name>A0A443S5X2_9ACAR</name>
<evidence type="ECO:0000256" key="18">
    <source>
        <dbReference type="SAM" id="Phobius"/>
    </source>
</evidence>
<comment type="similarity">
    <text evidence="2">Belongs to the NTE family.</text>
</comment>
<comment type="caution">
    <text evidence="20">The sequence shown here is derived from an EMBL/GenBank/DDBJ whole genome shotgun (WGS) entry which is preliminary data.</text>
</comment>
<organism evidence="20 21">
    <name type="scientific">Leptotrombidium deliense</name>
    <dbReference type="NCBI Taxonomy" id="299467"/>
    <lineage>
        <taxon>Eukaryota</taxon>
        <taxon>Metazoa</taxon>
        <taxon>Ecdysozoa</taxon>
        <taxon>Arthropoda</taxon>
        <taxon>Chelicerata</taxon>
        <taxon>Arachnida</taxon>
        <taxon>Acari</taxon>
        <taxon>Acariformes</taxon>
        <taxon>Trombidiformes</taxon>
        <taxon>Prostigmata</taxon>
        <taxon>Anystina</taxon>
        <taxon>Parasitengona</taxon>
        <taxon>Trombiculoidea</taxon>
        <taxon>Trombiculidae</taxon>
        <taxon>Leptotrombidium</taxon>
    </lineage>
</organism>
<dbReference type="GO" id="GO:0003700">
    <property type="term" value="F:DNA-binding transcription factor activity"/>
    <property type="evidence" value="ECO:0007669"/>
    <property type="project" value="TreeGrafter"/>
</dbReference>
<dbReference type="AlphaFoldDB" id="A0A443S5X2"/>
<dbReference type="Proteomes" id="UP000288716">
    <property type="component" value="Unassembled WGS sequence"/>
</dbReference>
<feature type="domain" description="Cyclic nucleotide-binding" evidence="19">
    <location>
        <begin position="489"/>
        <end position="574"/>
    </location>
</feature>
<evidence type="ECO:0000313" key="21">
    <source>
        <dbReference type="Proteomes" id="UP000288716"/>
    </source>
</evidence>
<evidence type="ECO:0000256" key="6">
    <source>
        <dbReference type="ARBA" id="ARBA00022737"/>
    </source>
</evidence>
<dbReference type="FunFam" id="2.60.120.10:FF:000022">
    <property type="entry name" value="Patatin like phospholipase domain containing 7"/>
    <property type="match status" value="1"/>
</dbReference>
<feature type="domain" description="Cyclic nucleotide-binding" evidence="19">
    <location>
        <begin position="168"/>
        <end position="295"/>
    </location>
</feature>
<dbReference type="Gene3D" id="2.60.120.10">
    <property type="entry name" value="Jelly Rolls"/>
    <property type="match status" value="3"/>
</dbReference>
<evidence type="ECO:0000256" key="16">
    <source>
        <dbReference type="ARBA" id="ARBA00048656"/>
    </source>
</evidence>
<comment type="catalytic activity">
    <reaction evidence="15">
        <text>a 1-acyl-sn-glycero-3-phosphocholine + H2O = sn-glycerol 3-phosphocholine + a fatty acid + H(+)</text>
        <dbReference type="Rhea" id="RHEA:15177"/>
        <dbReference type="ChEBI" id="CHEBI:15377"/>
        <dbReference type="ChEBI" id="CHEBI:15378"/>
        <dbReference type="ChEBI" id="CHEBI:16870"/>
        <dbReference type="ChEBI" id="CHEBI:28868"/>
        <dbReference type="ChEBI" id="CHEBI:58168"/>
        <dbReference type="EC" id="3.1.1.5"/>
    </reaction>
    <physiologicalReaction direction="left-to-right" evidence="15">
        <dbReference type="Rhea" id="RHEA:15178"/>
    </physiologicalReaction>
</comment>
<keyword evidence="4" id="KW-0597">Phosphoprotein</keyword>
<sequence>MTVFGTQMHFLQEFASRQLNRFQSFQFNKSVIEHMDQIGASFIIGFFVATIVLLLFLWRRMRINEKVAILSDSGKPRFRKRDKVMFYGRKMLRKVRSSLQGSGRTVRVKKRQLVMKFAKKLLRLKKEQPMQLQVKEPSQAFLEEDITHLELDGRLPAEVIYMLRNIRVFGFFDRPLFLELCKKIEFINVPKGKLLFCIGDDDDSMYIVQRGKLEVFASEPDGSELTLKEAIPGDPIFSLLSVMDVLSGHLAPFKTVSVRALDESTVLRLQIGVFRDLLEKYPELLVRVVQIIMVRLQRVTFTALHNYLGLTTQLVNPGCLSGHKRMTPNSDLQTSQLVPNASPPKASPSRPNRVSVIHQFQYSQSCPEYDDKGLKSVLKDMADMDLSGDDYSTLDVEKSQQKSLSQSPVKPSSMSMYGDSFKQKRRKSTVYCDDPILGLSDEEVLKLAVDGFMKEMCINDDTIIKEMVIVREHGAGVFLTHEDAYDEASLFYVLSGSLMVSQKNVDKEDESNLFAAYPGEIVGALAVITGEASAFTIRTRHPSRIGVISKEHTYEILAEYPKVVLQLAHSVVRRLSPFVRQIDFALDWGTYESGRAIYRQGDLSDNTFIVLSGRLRSVLTRQNGKKELVGEYGRGDLVGIVEVLTQTKRSTTVMAVRDTEIAKLPSGLLDVIKIKHPVIVTRLIHLLGHRLLGTLQKIDDSVAPESIGSRPSGSNFATVAVLAVNEEVPLQAFCMELKHALSAVGSSLYLTSDIVRKTLGTSALETSSEYRLCSWLGQQEDQHRIVLYQCDSTFTAWTQRCIRQADCILIIACADQQPTVGKLEQQLDSFA</sequence>
<dbReference type="FunFam" id="2.60.120.10:FF:000012">
    <property type="entry name" value="neuropathy target esterase isoform X2"/>
    <property type="match status" value="1"/>
</dbReference>
<reference evidence="20 21" key="1">
    <citation type="journal article" date="2018" name="Gigascience">
        <title>Genomes of trombidid mites reveal novel predicted allergens and laterally-transferred genes associated with secondary metabolism.</title>
        <authorList>
            <person name="Dong X."/>
            <person name="Chaisiri K."/>
            <person name="Xia D."/>
            <person name="Armstrong S.D."/>
            <person name="Fang Y."/>
            <person name="Donnelly M.J."/>
            <person name="Kadowaki T."/>
            <person name="McGarry J.W."/>
            <person name="Darby A.C."/>
            <person name="Makepeace B.L."/>
        </authorList>
    </citation>
    <scope>NUCLEOTIDE SEQUENCE [LARGE SCALE GENOMIC DNA]</scope>
    <source>
        <strain evidence="20">UoL-UT</strain>
    </source>
</reference>
<keyword evidence="7" id="KW-0378">Hydrolase</keyword>
<evidence type="ECO:0000256" key="11">
    <source>
        <dbReference type="ARBA" id="ARBA00023098"/>
    </source>
</evidence>
<feature type="compositionally biased region" description="Polar residues" evidence="17">
    <location>
        <begin position="401"/>
        <end position="415"/>
    </location>
</feature>
<feature type="non-terminal residue" evidence="20">
    <location>
        <position position="831"/>
    </location>
</feature>
<evidence type="ECO:0000256" key="9">
    <source>
        <dbReference type="ARBA" id="ARBA00022963"/>
    </source>
</evidence>
<dbReference type="PANTHER" id="PTHR24567">
    <property type="entry name" value="CRP FAMILY TRANSCRIPTIONAL REGULATORY PROTEIN"/>
    <property type="match status" value="1"/>
</dbReference>
<evidence type="ECO:0000256" key="8">
    <source>
        <dbReference type="ARBA" id="ARBA00022824"/>
    </source>
</evidence>
<dbReference type="FunFam" id="2.60.120.10:FF:000010">
    <property type="entry name" value="neuropathy target esterase isoform X1"/>
    <property type="match status" value="1"/>
</dbReference>
<dbReference type="Pfam" id="PF00027">
    <property type="entry name" value="cNMP_binding"/>
    <property type="match status" value="3"/>
</dbReference>
<dbReference type="InterPro" id="IPR056556">
    <property type="entry name" value="NTE1_P-loop_dom"/>
</dbReference>
<dbReference type="Pfam" id="PF24179">
    <property type="entry name" value="NTE_Ploop"/>
    <property type="match status" value="1"/>
</dbReference>
<accession>A0A443S5X2</accession>
<keyword evidence="11" id="KW-0443">Lipid metabolism</keyword>
<evidence type="ECO:0000256" key="4">
    <source>
        <dbReference type="ARBA" id="ARBA00022553"/>
    </source>
</evidence>
<dbReference type="GO" id="GO:0004622">
    <property type="term" value="F:phosphatidylcholine lysophospholipase activity"/>
    <property type="evidence" value="ECO:0007669"/>
    <property type="project" value="UniProtKB-EC"/>
</dbReference>
<evidence type="ECO:0000259" key="19">
    <source>
        <dbReference type="PROSITE" id="PS50042"/>
    </source>
</evidence>
<feature type="region of interest" description="Disordered" evidence="17">
    <location>
        <begin position="389"/>
        <end position="421"/>
    </location>
</feature>
<evidence type="ECO:0000256" key="13">
    <source>
        <dbReference type="ARBA" id="ARBA00047314"/>
    </source>
</evidence>
<dbReference type="GO" id="GO:0016042">
    <property type="term" value="P:lipid catabolic process"/>
    <property type="evidence" value="ECO:0007669"/>
    <property type="project" value="UniProtKB-KW"/>
</dbReference>
<evidence type="ECO:0000256" key="12">
    <source>
        <dbReference type="ARBA" id="ARBA00023136"/>
    </source>
</evidence>
<gene>
    <name evidence="20" type="ORF">B4U80_06018</name>
</gene>
<comment type="catalytic activity">
    <reaction evidence="13">
        <text>1-(9Z-octadecenoyl)-sn-glycero-3-phosphocholine + H2O = sn-glycerol 3-phosphocholine + (9Z)-octadecenoate + H(+)</text>
        <dbReference type="Rhea" id="RHEA:40807"/>
        <dbReference type="ChEBI" id="CHEBI:15377"/>
        <dbReference type="ChEBI" id="CHEBI:15378"/>
        <dbReference type="ChEBI" id="CHEBI:16870"/>
        <dbReference type="ChEBI" id="CHEBI:28610"/>
        <dbReference type="ChEBI" id="CHEBI:30823"/>
    </reaction>
    <physiologicalReaction direction="left-to-right" evidence="13">
        <dbReference type="Rhea" id="RHEA:40808"/>
    </physiologicalReaction>
</comment>
<comment type="subcellular location">
    <subcellularLocation>
        <location evidence="1">Endoplasmic reticulum membrane</location>
        <topology evidence="1">Single-pass type III membrane protein</topology>
    </subcellularLocation>
</comment>
<keyword evidence="6" id="KW-0677">Repeat</keyword>
<evidence type="ECO:0000256" key="3">
    <source>
        <dbReference type="ARBA" id="ARBA00013274"/>
    </source>
</evidence>
<feature type="domain" description="Cyclic nucleotide-binding" evidence="19">
    <location>
        <begin position="585"/>
        <end position="664"/>
    </location>
</feature>
<dbReference type="OrthoDB" id="421051at2759"/>
<keyword evidence="12 18" id="KW-0472">Membrane</keyword>
<keyword evidence="9" id="KW-0442">Lipid degradation</keyword>
<evidence type="ECO:0000256" key="14">
    <source>
        <dbReference type="ARBA" id="ARBA00048133"/>
    </source>
</evidence>
<comment type="catalytic activity">
    <reaction evidence="16">
        <text>1-hexadecanoyl-sn-glycero-3-phosphocholine + H2O = sn-glycerol 3-phosphocholine + hexadecanoate + H(+)</text>
        <dbReference type="Rhea" id="RHEA:40435"/>
        <dbReference type="ChEBI" id="CHEBI:7896"/>
        <dbReference type="ChEBI" id="CHEBI:15377"/>
        <dbReference type="ChEBI" id="CHEBI:15378"/>
        <dbReference type="ChEBI" id="CHEBI:16870"/>
        <dbReference type="ChEBI" id="CHEBI:72998"/>
    </reaction>
    <physiologicalReaction direction="left-to-right" evidence="16">
        <dbReference type="Rhea" id="RHEA:40436"/>
    </physiologicalReaction>
</comment>
<evidence type="ECO:0000256" key="1">
    <source>
        <dbReference type="ARBA" id="ARBA00004643"/>
    </source>
</evidence>
<evidence type="ECO:0000256" key="7">
    <source>
        <dbReference type="ARBA" id="ARBA00022801"/>
    </source>
</evidence>
<feature type="region of interest" description="Disordered" evidence="17">
    <location>
        <begin position="325"/>
        <end position="352"/>
    </location>
</feature>
<comment type="catalytic activity">
    <reaction evidence="14">
        <text>1-hexadecanoyl-sn-glycero-3-phosphate + H2O = sn-glycerol 3-phosphate + hexadecanoate + H(+)</text>
        <dbReference type="Rhea" id="RHEA:49092"/>
        <dbReference type="ChEBI" id="CHEBI:7896"/>
        <dbReference type="ChEBI" id="CHEBI:15377"/>
        <dbReference type="ChEBI" id="CHEBI:15378"/>
        <dbReference type="ChEBI" id="CHEBI:57518"/>
        <dbReference type="ChEBI" id="CHEBI:57597"/>
    </reaction>
    <physiologicalReaction direction="left-to-right" evidence="14">
        <dbReference type="Rhea" id="RHEA:49093"/>
    </physiologicalReaction>
</comment>
<evidence type="ECO:0000256" key="15">
    <source>
        <dbReference type="ARBA" id="ARBA00048454"/>
    </source>
</evidence>
<dbReference type="SUPFAM" id="SSF51206">
    <property type="entry name" value="cAMP-binding domain-like"/>
    <property type="match status" value="3"/>
</dbReference>
<dbReference type="EC" id="3.1.1.5" evidence="3"/>
<evidence type="ECO:0000256" key="2">
    <source>
        <dbReference type="ARBA" id="ARBA00006636"/>
    </source>
</evidence>
<dbReference type="PROSITE" id="PS50042">
    <property type="entry name" value="CNMP_BINDING_3"/>
    <property type="match status" value="3"/>
</dbReference>
<keyword evidence="10 18" id="KW-1133">Transmembrane helix</keyword>
<feature type="transmembrane region" description="Helical" evidence="18">
    <location>
        <begin position="38"/>
        <end position="58"/>
    </location>
</feature>
<dbReference type="EMBL" id="NCKV01007614">
    <property type="protein sequence ID" value="RWS22903.1"/>
    <property type="molecule type" value="Genomic_DNA"/>
</dbReference>
<keyword evidence="8" id="KW-0256">Endoplasmic reticulum</keyword>
<dbReference type="GO" id="GO:0005829">
    <property type="term" value="C:cytosol"/>
    <property type="evidence" value="ECO:0007669"/>
    <property type="project" value="TreeGrafter"/>
</dbReference>
<keyword evidence="21" id="KW-1185">Reference proteome</keyword>
<dbReference type="PANTHER" id="PTHR24567:SF68">
    <property type="entry name" value="DNA-BINDING TRANSCRIPTIONAL DUAL REGULATOR CRP"/>
    <property type="match status" value="1"/>
</dbReference>
<dbReference type="STRING" id="299467.A0A443S5X2"/>
<evidence type="ECO:0000256" key="17">
    <source>
        <dbReference type="SAM" id="MobiDB-lite"/>
    </source>
</evidence>
<evidence type="ECO:0000313" key="20">
    <source>
        <dbReference type="EMBL" id="RWS22903.1"/>
    </source>
</evidence>
<dbReference type="GO" id="GO:0005789">
    <property type="term" value="C:endoplasmic reticulum membrane"/>
    <property type="evidence" value="ECO:0007669"/>
    <property type="project" value="UniProtKB-SubCell"/>
</dbReference>
<dbReference type="InterPro" id="IPR050397">
    <property type="entry name" value="Env_Response_Regulators"/>
</dbReference>
<dbReference type="CDD" id="cd00038">
    <property type="entry name" value="CAP_ED"/>
    <property type="match status" value="3"/>
</dbReference>
<dbReference type="InterPro" id="IPR000595">
    <property type="entry name" value="cNMP-bd_dom"/>
</dbReference>
<dbReference type="VEuPathDB" id="VectorBase:LDEU009137"/>
<proteinExistence type="inferred from homology"/>
<dbReference type="InterPro" id="IPR018490">
    <property type="entry name" value="cNMP-bd_dom_sf"/>
</dbReference>
<dbReference type="InterPro" id="IPR014710">
    <property type="entry name" value="RmlC-like_jellyroll"/>
</dbReference>
<evidence type="ECO:0000256" key="5">
    <source>
        <dbReference type="ARBA" id="ARBA00022692"/>
    </source>
</evidence>